<evidence type="ECO:0000313" key="3">
    <source>
        <dbReference type="Proteomes" id="UP001596282"/>
    </source>
</evidence>
<organism evidence="2 3">
    <name type="scientific">Lactiplantibacillus daowaiensis</name>
    <dbReference type="NCBI Taxonomy" id="2559918"/>
    <lineage>
        <taxon>Bacteria</taxon>
        <taxon>Bacillati</taxon>
        <taxon>Bacillota</taxon>
        <taxon>Bacilli</taxon>
        <taxon>Lactobacillales</taxon>
        <taxon>Lactobacillaceae</taxon>
        <taxon>Lactiplantibacillus</taxon>
    </lineage>
</organism>
<dbReference type="Proteomes" id="UP001596282">
    <property type="component" value="Unassembled WGS sequence"/>
</dbReference>
<accession>A0ABW1RXY2</accession>
<name>A0ABW1RXY2_9LACO</name>
<reference evidence="3" key="1">
    <citation type="journal article" date="2019" name="Int. J. Syst. Evol. Microbiol.">
        <title>The Global Catalogue of Microorganisms (GCM) 10K type strain sequencing project: providing services to taxonomists for standard genome sequencing and annotation.</title>
        <authorList>
            <consortium name="The Broad Institute Genomics Platform"/>
            <consortium name="The Broad Institute Genome Sequencing Center for Infectious Disease"/>
            <person name="Wu L."/>
            <person name="Ma J."/>
        </authorList>
    </citation>
    <scope>NUCLEOTIDE SEQUENCE [LARGE SCALE GENOMIC DNA]</scope>
    <source>
        <strain evidence="3">CCM 8933</strain>
    </source>
</reference>
<keyword evidence="3" id="KW-1185">Reference proteome</keyword>
<dbReference type="EMBL" id="JBHSSC010000005">
    <property type="protein sequence ID" value="MFC6180017.1"/>
    <property type="molecule type" value="Genomic_DNA"/>
</dbReference>
<gene>
    <name evidence="2" type="ORF">ACFP5Y_01995</name>
</gene>
<comment type="caution">
    <text evidence="2">The sequence shown here is derived from an EMBL/GenBank/DDBJ whole genome shotgun (WGS) entry which is preliminary data.</text>
</comment>
<evidence type="ECO:0000313" key="2">
    <source>
        <dbReference type="EMBL" id="MFC6180017.1"/>
    </source>
</evidence>
<dbReference type="RefSeq" id="WP_130847706.1">
    <property type="nucleotide sequence ID" value="NZ_BJDJ01000006.1"/>
</dbReference>
<protein>
    <submittedName>
        <fullName evidence="2">Uncharacterized protein</fullName>
    </submittedName>
</protein>
<feature type="region of interest" description="Disordered" evidence="1">
    <location>
        <begin position="1"/>
        <end position="46"/>
    </location>
</feature>
<sequence>MYDQLAQPLTIRVPTGNQTRDERGLPAPEYQPDNHVNEPLVSNADPNLTYHNAGGGQIAVGNMYWESQTAGQPLGTLVITQQGQKYKVISHGLDVAAGLTYYQVQGVGQDE</sequence>
<proteinExistence type="predicted"/>
<evidence type="ECO:0000256" key="1">
    <source>
        <dbReference type="SAM" id="MobiDB-lite"/>
    </source>
</evidence>